<reference evidence="10" key="1">
    <citation type="submission" date="2020-08" db="EMBL/GenBank/DDBJ databases">
        <title>Genome public.</title>
        <authorList>
            <person name="Liu C."/>
            <person name="Sun Q."/>
        </authorList>
    </citation>
    <scope>NUCLEOTIDE SEQUENCE</scope>
    <source>
        <strain evidence="10">NSJ-15</strain>
    </source>
</reference>
<comment type="catalytic activity">
    <reaction evidence="6 8">
        <text>dCMP + ATP = dCDP + ADP</text>
        <dbReference type="Rhea" id="RHEA:25094"/>
        <dbReference type="ChEBI" id="CHEBI:30616"/>
        <dbReference type="ChEBI" id="CHEBI:57566"/>
        <dbReference type="ChEBI" id="CHEBI:58593"/>
        <dbReference type="ChEBI" id="CHEBI:456216"/>
        <dbReference type="EC" id="2.7.4.25"/>
    </reaction>
</comment>
<evidence type="ECO:0000256" key="7">
    <source>
        <dbReference type="ARBA" id="ARBA00048478"/>
    </source>
</evidence>
<name>A0A8J6TQH0_9FIRM</name>
<dbReference type="GO" id="GO:0005829">
    <property type="term" value="C:cytosol"/>
    <property type="evidence" value="ECO:0007669"/>
    <property type="project" value="TreeGrafter"/>
</dbReference>
<dbReference type="GO" id="GO:0036431">
    <property type="term" value="F:dCMP kinase activity"/>
    <property type="evidence" value="ECO:0007669"/>
    <property type="project" value="InterPro"/>
</dbReference>
<comment type="caution">
    <text evidence="10">The sequence shown here is derived from an EMBL/GenBank/DDBJ whole genome shotgun (WGS) entry which is preliminary data.</text>
</comment>
<dbReference type="RefSeq" id="WP_093988858.1">
    <property type="nucleotide sequence ID" value="NZ_FYDD01000003.1"/>
</dbReference>
<dbReference type="EC" id="2.7.4.25" evidence="8"/>
<evidence type="ECO:0000256" key="1">
    <source>
        <dbReference type="ARBA" id="ARBA00009427"/>
    </source>
</evidence>
<dbReference type="SUPFAM" id="SSF52540">
    <property type="entry name" value="P-loop containing nucleoside triphosphate hydrolases"/>
    <property type="match status" value="1"/>
</dbReference>
<proteinExistence type="inferred from homology"/>
<dbReference type="PANTHER" id="PTHR21299:SF2">
    <property type="entry name" value="CYTIDYLATE KINASE"/>
    <property type="match status" value="1"/>
</dbReference>
<comment type="catalytic activity">
    <reaction evidence="7 8">
        <text>CMP + ATP = CDP + ADP</text>
        <dbReference type="Rhea" id="RHEA:11600"/>
        <dbReference type="ChEBI" id="CHEBI:30616"/>
        <dbReference type="ChEBI" id="CHEBI:58069"/>
        <dbReference type="ChEBI" id="CHEBI:60377"/>
        <dbReference type="ChEBI" id="CHEBI:456216"/>
        <dbReference type="EC" id="2.7.4.25"/>
    </reaction>
</comment>
<evidence type="ECO:0000313" key="10">
    <source>
        <dbReference type="EMBL" id="MBC8611169.1"/>
    </source>
</evidence>
<gene>
    <name evidence="8" type="primary">cmk</name>
    <name evidence="10" type="ORF">H8702_08585</name>
</gene>
<comment type="similarity">
    <text evidence="1 8">Belongs to the cytidylate kinase family. Type 1 subfamily.</text>
</comment>
<sequence length="223" mass="25080">MRAIAIDGPAGAGKSTIARRTAAELGFIYVDTGALYRTIGYAVDHFGLSTKKEEDIIKALQKIHVELRFINGEQRVFLNGEDVSDYIRTPEVSMFASEVSAVPKVREFLFDLQQEIARNNDVIMDGRDIGTVVLPNADLKIFLTATAEDRAKRRYQQLLESGTIVDFDQLLEEIKQRDYNDSHRKIAPLRQAEDALLVDTTGNTLAESIDLLQRIIRNRLGLE</sequence>
<dbReference type="CDD" id="cd02020">
    <property type="entry name" value="CMPK"/>
    <property type="match status" value="1"/>
</dbReference>
<dbReference type="NCBIfam" id="TIGR00017">
    <property type="entry name" value="cmk"/>
    <property type="match status" value="1"/>
</dbReference>
<dbReference type="Proteomes" id="UP000632659">
    <property type="component" value="Unassembled WGS sequence"/>
</dbReference>
<dbReference type="GO" id="GO:0015949">
    <property type="term" value="P:nucleobase-containing small molecule interconversion"/>
    <property type="evidence" value="ECO:0007669"/>
    <property type="project" value="TreeGrafter"/>
</dbReference>
<dbReference type="GO" id="GO:0005524">
    <property type="term" value="F:ATP binding"/>
    <property type="evidence" value="ECO:0007669"/>
    <property type="project" value="UniProtKB-UniRule"/>
</dbReference>
<feature type="binding site" evidence="8">
    <location>
        <begin position="8"/>
        <end position="16"/>
    </location>
    <ligand>
        <name>ATP</name>
        <dbReference type="ChEBI" id="CHEBI:30616"/>
    </ligand>
</feature>
<evidence type="ECO:0000256" key="6">
    <source>
        <dbReference type="ARBA" id="ARBA00047615"/>
    </source>
</evidence>
<keyword evidence="5 8" id="KW-0067">ATP-binding</keyword>
<keyword evidence="4 8" id="KW-0418">Kinase</keyword>
<dbReference type="InterPro" id="IPR011994">
    <property type="entry name" value="Cytidylate_kinase_dom"/>
</dbReference>
<accession>A0A8J6TQH0</accession>
<organism evidence="10 11">
    <name type="scientific">Massiliimalia timonensis</name>
    <dbReference type="NCBI Taxonomy" id="1987501"/>
    <lineage>
        <taxon>Bacteria</taxon>
        <taxon>Bacillati</taxon>
        <taxon>Bacillota</taxon>
        <taxon>Clostridia</taxon>
        <taxon>Eubacteriales</taxon>
        <taxon>Oscillospiraceae</taxon>
        <taxon>Massiliimalia</taxon>
    </lineage>
</organism>
<evidence type="ECO:0000256" key="5">
    <source>
        <dbReference type="ARBA" id="ARBA00022840"/>
    </source>
</evidence>
<comment type="subcellular location">
    <subcellularLocation>
        <location evidence="8">Cytoplasm</location>
    </subcellularLocation>
</comment>
<keyword evidence="3 8" id="KW-0547">Nucleotide-binding</keyword>
<keyword evidence="2 8" id="KW-0808">Transferase</keyword>
<feature type="domain" description="Cytidylate kinase" evidence="9">
    <location>
        <begin position="4"/>
        <end position="216"/>
    </location>
</feature>
<evidence type="ECO:0000256" key="4">
    <source>
        <dbReference type="ARBA" id="ARBA00022777"/>
    </source>
</evidence>
<dbReference type="Pfam" id="PF02224">
    <property type="entry name" value="Cytidylate_kin"/>
    <property type="match status" value="1"/>
</dbReference>
<protein>
    <recommendedName>
        <fullName evidence="8">Cytidylate kinase</fullName>
        <shortName evidence="8">CK</shortName>
        <ecNumber evidence="8">2.7.4.25</ecNumber>
    </recommendedName>
    <alternativeName>
        <fullName evidence="8">Cytidine monophosphate kinase</fullName>
        <shortName evidence="8">CMP kinase</shortName>
    </alternativeName>
</protein>
<evidence type="ECO:0000256" key="3">
    <source>
        <dbReference type="ARBA" id="ARBA00022741"/>
    </source>
</evidence>
<dbReference type="EMBL" id="JACRTL010000004">
    <property type="protein sequence ID" value="MBC8611169.1"/>
    <property type="molecule type" value="Genomic_DNA"/>
</dbReference>
<dbReference type="PANTHER" id="PTHR21299">
    <property type="entry name" value="CYTIDYLATE KINASE/PANTOATE-BETA-ALANINE LIGASE"/>
    <property type="match status" value="1"/>
</dbReference>
<evidence type="ECO:0000259" key="9">
    <source>
        <dbReference type="Pfam" id="PF02224"/>
    </source>
</evidence>
<evidence type="ECO:0000256" key="8">
    <source>
        <dbReference type="HAMAP-Rule" id="MF_00238"/>
    </source>
</evidence>
<dbReference type="GO" id="GO:0006220">
    <property type="term" value="P:pyrimidine nucleotide metabolic process"/>
    <property type="evidence" value="ECO:0007669"/>
    <property type="project" value="UniProtKB-UniRule"/>
</dbReference>
<keyword evidence="11" id="KW-1185">Reference proteome</keyword>
<dbReference type="HAMAP" id="MF_00238">
    <property type="entry name" value="Cytidyl_kinase_type1"/>
    <property type="match status" value="1"/>
</dbReference>
<dbReference type="InterPro" id="IPR027417">
    <property type="entry name" value="P-loop_NTPase"/>
</dbReference>
<dbReference type="OrthoDB" id="9807434at2"/>
<evidence type="ECO:0000256" key="2">
    <source>
        <dbReference type="ARBA" id="ARBA00022679"/>
    </source>
</evidence>
<dbReference type="Gene3D" id="3.40.50.300">
    <property type="entry name" value="P-loop containing nucleotide triphosphate hydrolases"/>
    <property type="match status" value="1"/>
</dbReference>
<keyword evidence="8" id="KW-0963">Cytoplasm</keyword>
<dbReference type="InterPro" id="IPR003136">
    <property type="entry name" value="Cytidylate_kin"/>
</dbReference>
<dbReference type="AlphaFoldDB" id="A0A8J6TQH0"/>
<evidence type="ECO:0000313" key="11">
    <source>
        <dbReference type="Proteomes" id="UP000632659"/>
    </source>
</evidence>